<sequence>MPKSKPTPRSKAGRPVKASARQQQTNENRAENAAKKQKKQDTAKRAAARKAKRAGNDAQADALRDTTNTAGESALSPEQQIALLTARLESAEAKTRRLDRKLRRQLAATNDDTEVVAIPKPKGRCNIQRVMGLGEDKAEFTRLQAAVHALAIEAKVDFDLPWSQQDHATVAKICRVAEERHAYLCAKRFPRHWATQSMLQRYINNVRAYASGKANPASGVSRRRERRATGGTRAAEEHQSPLRSLDADQMDVDDGHVSDPNPPGSRDSTPSDNDSDSDSYGRWTQDHNVDSDLDDEDEYDDEEEEGGAMADDELPVAED</sequence>
<gene>
    <name evidence="3" type="ORF">GGX14DRAFT_568366</name>
</gene>
<feature type="compositionally biased region" description="Acidic residues" evidence="2">
    <location>
        <begin position="291"/>
        <end position="319"/>
    </location>
</feature>
<dbReference type="AlphaFoldDB" id="A0AAD6Y800"/>
<feature type="compositionally biased region" description="Basic and acidic residues" evidence="2">
    <location>
        <begin position="28"/>
        <end position="44"/>
    </location>
</feature>
<feature type="region of interest" description="Disordered" evidence="2">
    <location>
        <begin position="212"/>
        <end position="319"/>
    </location>
</feature>
<proteinExistence type="predicted"/>
<organism evidence="3 4">
    <name type="scientific">Mycena pura</name>
    <dbReference type="NCBI Taxonomy" id="153505"/>
    <lineage>
        <taxon>Eukaryota</taxon>
        <taxon>Fungi</taxon>
        <taxon>Dikarya</taxon>
        <taxon>Basidiomycota</taxon>
        <taxon>Agaricomycotina</taxon>
        <taxon>Agaricomycetes</taxon>
        <taxon>Agaricomycetidae</taxon>
        <taxon>Agaricales</taxon>
        <taxon>Marasmiineae</taxon>
        <taxon>Mycenaceae</taxon>
        <taxon>Mycena</taxon>
    </lineage>
</organism>
<evidence type="ECO:0000256" key="2">
    <source>
        <dbReference type="SAM" id="MobiDB-lite"/>
    </source>
</evidence>
<evidence type="ECO:0000313" key="3">
    <source>
        <dbReference type="EMBL" id="KAJ7206400.1"/>
    </source>
</evidence>
<dbReference type="EMBL" id="JARJCW010000040">
    <property type="protein sequence ID" value="KAJ7206400.1"/>
    <property type="molecule type" value="Genomic_DNA"/>
</dbReference>
<feature type="coiled-coil region" evidence="1">
    <location>
        <begin position="81"/>
        <end position="108"/>
    </location>
</feature>
<feature type="region of interest" description="Disordered" evidence="2">
    <location>
        <begin position="1"/>
        <end position="62"/>
    </location>
</feature>
<protein>
    <submittedName>
        <fullName evidence="3">Uncharacterized protein</fullName>
    </submittedName>
</protein>
<dbReference type="Proteomes" id="UP001219525">
    <property type="component" value="Unassembled WGS sequence"/>
</dbReference>
<evidence type="ECO:0000256" key="1">
    <source>
        <dbReference type="SAM" id="Coils"/>
    </source>
</evidence>
<reference evidence="3" key="1">
    <citation type="submission" date="2023-03" db="EMBL/GenBank/DDBJ databases">
        <title>Massive genome expansion in bonnet fungi (Mycena s.s.) driven by repeated elements and novel gene families across ecological guilds.</title>
        <authorList>
            <consortium name="Lawrence Berkeley National Laboratory"/>
            <person name="Harder C.B."/>
            <person name="Miyauchi S."/>
            <person name="Viragh M."/>
            <person name="Kuo A."/>
            <person name="Thoen E."/>
            <person name="Andreopoulos B."/>
            <person name="Lu D."/>
            <person name="Skrede I."/>
            <person name="Drula E."/>
            <person name="Henrissat B."/>
            <person name="Morin E."/>
            <person name="Kohler A."/>
            <person name="Barry K."/>
            <person name="LaButti K."/>
            <person name="Morin E."/>
            <person name="Salamov A."/>
            <person name="Lipzen A."/>
            <person name="Mereny Z."/>
            <person name="Hegedus B."/>
            <person name="Baldrian P."/>
            <person name="Stursova M."/>
            <person name="Weitz H."/>
            <person name="Taylor A."/>
            <person name="Grigoriev I.V."/>
            <person name="Nagy L.G."/>
            <person name="Martin F."/>
            <person name="Kauserud H."/>
        </authorList>
    </citation>
    <scope>NUCLEOTIDE SEQUENCE</scope>
    <source>
        <strain evidence="3">9144</strain>
    </source>
</reference>
<feature type="compositionally biased region" description="Basic residues" evidence="2">
    <location>
        <begin position="1"/>
        <end position="14"/>
    </location>
</feature>
<evidence type="ECO:0000313" key="4">
    <source>
        <dbReference type="Proteomes" id="UP001219525"/>
    </source>
</evidence>
<keyword evidence="4" id="KW-1185">Reference proteome</keyword>
<comment type="caution">
    <text evidence="3">The sequence shown here is derived from an EMBL/GenBank/DDBJ whole genome shotgun (WGS) entry which is preliminary data.</text>
</comment>
<accession>A0AAD6Y800</accession>
<name>A0AAD6Y800_9AGAR</name>
<keyword evidence="1" id="KW-0175">Coiled coil</keyword>